<dbReference type="Proteomes" id="UP000037237">
    <property type="component" value="Unassembled WGS sequence"/>
</dbReference>
<gene>
    <name evidence="1" type="ORF">AC477_01980</name>
</gene>
<dbReference type="InterPro" id="IPR011033">
    <property type="entry name" value="PRC_barrel-like_sf"/>
</dbReference>
<dbReference type="EMBL" id="LFWU01000040">
    <property type="protein sequence ID" value="KON33107.1"/>
    <property type="molecule type" value="Genomic_DNA"/>
</dbReference>
<name>A0A0M0BWX5_9ARCH</name>
<dbReference type="Gene3D" id="2.30.30.240">
    <property type="entry name" value="PRC-barrel domain"/>
    <property type="match status" value="1"/>
</dbReference>
<accession>A0A0M0BWX5</accession>
<evidence type="ECO:0000313" key="2">
    <source>
        <dbReference type="Proteomes" id="UP000037237"/>
    </source>
</evidence>
<evidence type="ECO:0000313" key="1">
    <source>
        <dbReference type="EMBL" id="KON33107.1"/>
    </source>
</evidence>
<organism evidence="1 2">
    <name type="scientific">miscellaneous Crenarchaeota group-1 archaeon SG8-32-1</name>
    <dbReference type="NCBI Taxonomy" id="1685124"/>
    <lineage>
        <taxon>Archaea</taxon>
        <taxon>Candidatus Bathyarchaeota</taxon>
        <taxon>MCG-1</taxon>
    </lineage>
</organism>
<protein>
    <submittedName>
        <fullName evidence="1">Uncharacterized protein</fullName>
    </submittedName>
</protein>
<dbReference type="AlphaFoldDB" id="A0A0M0BWX5"/>
<dbReference type="SUPFAM" id="SSF50346">
    <property type="entry name" value="PRC-barrel domain"/>
    <property type="match status" value="1"/>
</dbReference>
<sequence length="93" mass="10540">MKFIDLIDEDVFAQGQKIGVVKDVYIDSEKWEITHFEIQLTKEAAFEILGAKTPIRNSLSISALRKGTACCTDKGIEIKFSKAQLHIYLRPPE</sequence>
<comment type="caution">
    <text evidence="1">The sequence shown here is derived from an EMBL/GenBank/DDBJ whole genome shotgun (WGS) entry which is preliminary data.</text>
</comment>
<reference evidence="1 2" key="1">
    <citation type="submission" date="2015-06" db="EMBL/GenBank/DDBJ databases">
        <title>New insights into the roles of widespread benthic archaea in carbon and nitrogen cycling.</title>
        <authorList>
            <person name="Lazar C.S."/>
            <person name="Baker B.J."/>
            <person name="Seitz K.W."/>
            <person name="Hyde A.S."/>
            <person name="Dick G.J."/>
            <person name="Hinrichs K.-U."/>
            <person name="Teske A.P."/>
        </authorList>
    </citation>
    <scope>NUCLEOTIDE SEQUENCE [LARGE SCALE GENOMIC DNA]</scope>
    <source>
        <strain evidence="1">SG8-32-1</strain>
    </source>
</reference>
<proteinExistence type="predicted"/>